<feature type="signal peptide" evidence="3">
    <location>
        <begin position="1"/>
        <end position="28"/>
    </location>
</feature>
<keyword evidence="2" id="KW-0812">Transmembrane</keyword>
<protein>
    <submittedName>
        <fullName evidence="5">HtaA domain-containing protein</fullName>
    </submittedName>
</protein>
<comment type="caution">
    <text evidence="5">The sequence shown here is derived from an EMBL/GenBank/DDBJ whole genome shotgun (WGS) entry which is preliminary data.</text>
</comment>
<feature type="chain" id="PRO_5040506887" evidence="3">
    <location>
        <begin position="29"/>
        <end position="374"/>
    </location>
</feature>
<keyword evidence="2" id="KW-1133">Transmembrane helix</keyword>
<dbReference type="InterPro" id="IPR007331">
    <property type="entry name" value="Htaa"/>
</dbReference>
<feature type="domain" description="Htaa" evidence="4">
    <location>
        <begin position="41"/>
        <end position="212"/>
    </location>
</feature>
<feature type="compositionally biased region" description="Low complexity" evidence="1">
    <location>
        <begin position="221"/>
        <end position="316"/>
    </location>
</feature>
<keyword evidence="2" id="KW-0472">Membrane</keyword>
<name>A0A9Q4CCE7_9CORY</name>
<evidence type="ECO:0000313" key="6">
    <source>
        <dbReference type="Proteomes" id="UP001070238"/>
    </source>
</evidence>
<gene>
    <name evidence="5" type="ORF">OS123_06585</name>
</gene>
<dbReference type="Proteomes" id="UP001070238">
    <property type="component" value="Unassembled WGS sequence"/>
</dbReference>
<reference evidence="5" key="1">
    <citation type="submission" date="2022-11" db="EMBL/GenBank/DDBJ databases">
        <title>Corynebacterium sp. isolated from Penguins.</title>
        <authorList>
            <person name="Sedlar K."/>
            <person name="Svec P."/>
        </authorList>
    </citation>
    <scope>NUCLEOTIDE SEQUENCE</scope>
    <source>
        <strain evidence="5">P5875</strain>
    </source>
</reference>
<proteinExistence type="predicted"/>
<evidence type="ECO:0000256" key="2">
    <source>
        <dbReference type="SAM" id="Phobius"/>
    </source>
</evidence>
<feature type="region of interest" description="Disordered" evidence="1">
    <location>
        <begin position="218"/>
        <end position="324"/>
    </location>
</feature>
<organism evidence="5 6">
    <name type="scientific">Corynebacterium antarcticum</name>
    <dbReference type="NCBI Taxonomy" id="2800405"/>
    <lineage>
        <taxon>Bacteria</taxon>
        <taxon>Bacillati</taxon>
        <taxon>Actinomycetota</taxon>
        <taxon>Actinomycetes</taxon>
        <taxon>Mycobacteriales</taxon>
        <taxon>Corynebacteriaceae</taxon>
        <taxon>Corynebacterium</taxon>
    </lineage>
</organism>
<dbReference type="RefSeq" id="WP_267169388.1">
    <property type="nucleotide sequence ID" value="NZ_JAPMKX010000002.1"/>
</dbReference>
<dbReference type="EMBL" id="JAPMKX010000002">
    <property type="protein sequence ID" value="MCX7538206.1"/>
    <property type="molecule type" value="Genomic_DNA"/>
</dbReference>
<feature type="transmembrane region" description="Helical" evidence="2">
    <location>
        <begin position="347"/>
        <end position="368"/>
    </location>
</feature>
<evidence type="ECO:0000313" key="5">
    <source>
        <dbReference type="EMBL" id="MCX7538206.1"/>
    </source>
</evidence>
<keyword evidence="3" id="KW-0732">Signal</keyword>
<evidence type="ECO:0000256" key="3">
    <source>
        <dbReference type="SAM" id="SignalP"/>
    </source>
</evidence>
<accession>A0A9Q4CCE7</accession>
<dbReference type="Pfam" id="PF04213">
    <property type="entry name" value="HtaA"/>
    <property type="match status" value="1"/>
</dbReference>
<sequence length="374" mass="39487">MKKTTYYTAGIFTLTMVAGSVLVPTAFAEEEGAGCVTSVDQGSASWSIKKSYLNYLTLPITRGEVIVSDGVTIDNPKTGPFVFEVDADRSTIESESKGVFGLKGTIDIHGHKSGDKWELDQTLSDVKIAVDGTEGQIIMDFSSARYPNPDNLPPYSGDDAVIANVTWDSAPNLTAGDLSLSGADVKLTEVGASKLFAEFYETGQALAPLSVSAKLVEQCESPDPTTTEAPAPTTTTTMPSTTTEVPDPTTTEAPESTTMSTEATTTSVTPSTTTTESPAPTTTEAPESTTMSTEATTTSVTPSTTTTEQPAPTTTTKPDGSNDGADYVNRIWNGLKSLLNRLYNSNVFFGGFGIGNALAMLAGIPYFFKMVLFR</sequence>
<evidence type="ECO:0000259" key="4">
    <source>
        <dbReference type="Pfam" id="PF04213"/>
    </source>
</evidence>
<evidence type="ECO:0000256" key="1">
    <source>
        <dbReference type="SAM" id="MobiDB-lite"/>
    </source>
</evidence>
<dbReference type="AlphaFoldDB" id="A0A9Q4CCE7"/>